<keyword evidence="4" id="KW-1185">Reference proteome</keyword>
<dbReference type="InterPro" id="IPR026444">
    <property type="entry name" value="Secre_tail"/>
</dbReference>
<feature type="domain" description="Secretion system C-terminal sorting" evidence="2">
    <location>
        <begin position="196"/>
        <end position="261"/>
    </location>
</feature>
<evidence type="ECO:0000256" key="1">
    <source>
        <dbReference type="ARBA" id="ARBA00022729"/>
    </source>
</evidence>
<dbReference type="InterPro" id="IPR028994">
    <property type="entry name" value="Integrin_alpha_N"/>
</dbReference>
<protein>
    <recommendedName>
        <fullName evidence="2">Secretion system C-terminal sorting domain-containing protein</fullName>
    </recommendedName>
</protein>
<dbReference type="InterPro" id="IPR013517">
    <property type="entry name" value="FG-GAP"/>
</dbReference>
<dbReference type="PANTHER" id="PTHR44103:SF1">
    <property type="entry name" value="PROPROTEIN CONVERTASE P"/>
    <property type="match status" value="1"/>
</dbReference>
<reference evidence="3 4" key="1">
    <citation type="submission" date="2014-10" db="EMBL/GenBank/DDBJ databases">
        <title>Genome sequencing of Vitellibacter vladivostokensis KMM 3516.</title>
        <authorList>
            <person name="Thevarajoo S."/>
            <person name="Selvaratnam C."/>
            <person name="Goh K.M."/>
            <person name="Chong C.S."/>
        </authorList>
    </citation>
    <scope>NUCLEOTIDE SEQUENCE [LARGE SCALE GENOMIC DNA]</scope>
    <source>
        <strain evidence="3 4">KMM 3516</strain>
    </source>
</reference>
<sequence length="264" mass="29494">MDGDGDMDVVTSTYDLFFPNFVDNNISWFENMGGNGTFAPKQLIINNAGSPEAITTIDIDNDGDMDIVVASYFDNEVYILENLDGAGNFSDKIVLPIVLNRPKSIFDFDYDNDGFIDILIAADNKVSLIKNDGFGNYNLEIIISEIANKAISVFASTIDNDNVLDVITASSNDNVIAWYKNETLSVENNNSIIFSVFPIPTINILTVDSNSQITNIKIYNELGQLVFQTINKNEIDISHSSKGYYIIRIEDINQHYEIKKILKI</sequence>
<evidence type="ECO:0000259" key="2">
    <source>
        <dbReference type="Pfam" id="PF18962"/>
    </source>
</evidence>
<dbReference type="Pfam" id="PF13517">
    <property type="entry name" value="FG-GAP_3"/>
    <property type="match status" value="2"/>
</dbReference>
<dbReference type="Pfam" id="PF18962">
    <property type="entry name" value="Por_Secre_tail"/>
    <property type="match status" value="1"/>
</dbReference>
<dbReference type="EMBL" id="JSVU01000004">
    <property type="protein sequence ID" value="KJJ38664.1"/>
    <property type="molecule type" value="Genomic_DNA"/>
</dbReference>
<proteinExistence type="predicted"/>
<keyword evidence="1" id="KW-0732">Signal</keyword>
<evidence type="ECO:0000313" key="4">
    <source>
        <dbReference type="Proteomes" id="UP000033497"/>
    </source>
</evidence>
<organism evidence="3 4">
    <name type="scientific">Aequorivita vladivostokensis</name>
    <dbReference type="NCBI Taxonomy" id="171194"/>
    <lineage>
        <taxon>Bacteria</taxon>
        <taxon>Pseudomonadati</taxon>
        <taxon>Bacteroidota</taxon>
        <taxon>Flavobacteriia</taxon>
        <taxon>Flavobacteriales</taxon>
        <taxon>Flavobacteriaceae</taxon>
        <taxon>Aequorivita</taxon>
    </lineage>
</organism>
<comment type="caution">
    <text evidence="3">The sequence shown here is derived from an EMBL/GenBank/DDBJ whole genome shotgun (WGS) entry which is preliminary data.</text>
</comment>
<dbReference type="SUPFAM" id="SSF69318">
    <property type="entry name" value="Integrin alpha N-terminal domain"/>
    <property type="match status" value="1"/>
</dbReference>
<dbReference type="Proteomes" id="UP000033497">
    <property type="component" value="Unassembled WGS sequence"/>
</dbReference>
<name>A0ABR5DIR1_9FLAO</name>
<accession>A0ABR5DIR1</accession>
<evidence type="ECO:0000313" key="3">
    <source>
        <dbReference type="EMBL" id="KJJ38664.1"/>
    </source>
</evidence>
<dbReference type="PANTHER" id="PTHR44103">
    <property type="entry name" value="PROPROTEIN CONVERTASE P"/>
    <property type="match status" value="1"/>
</dbReference>
<dbReference type="NCBIfam" id="TIGR04183">
    <property type="entry name" value="Por_Secre_tail"/>
    <property type="match status" value="1"/>
</dbReference>
<gene>
    <name evidence="3" type="ORF">MB09_08235</name>
</gene>
<dbReference type="RefSeq" id="WP_045080414.1">
    <property type="nucleotide sequence ID" value="NZ_JSVU01000004.1"/>
</dbReference>